<evidence type="ECO:0000256" key="2">
    <source>
        <dbReference type="RuleBase" id="RU363072"/>
    </source>
</evidence>
<name>A0A4P5NRR2_9PROT</name>
<dbReference type="Gene3D" id="2.40.160.180">
    <property type="entry name" value="Carbohydrate-selective porin OprB"/>
    <property type="match status" value="1"/>
</dbReference>
<evidence type="ECO:0000256" key="1">
    <source>
        <dbReference type="ARBA" id="ARBA00008769"/>
    </source>
</evidence>
<dbReference type="Pfam" id="PF04966">
    <property type="entry name" value="OprB"/>
    <property type="match status" value="1"/>
</dbReference>
<evidence type="ECO:0000313" key="3">
    <source>
        <dbReference type="EMBL" id="GCE82225.1"/>
    </source>
</evidence>
<proteinExistence type="inferred from homology"/>
<dbReference type="InterPro" id="IPR038673">
    <property type="entry name" value="OprB_sf"/>
</dbReference>
<dbReference type="InterPro" id="IPR052932">
    <property type="entry name" value="OprB_Porin"/>
</dbReference>
<protein>
    <submittedName>
        <fullName evidence="3">Carbohydrate-selective porin</fullName>
    </submittedName>
</protein>
<organism evidence="3 4">
    <name type="scientific">Komagataeibacter diospyri</name>
    <dbReference type="NCBI Taxonomy" id="1932662"/>
    <lineage>
        <taxon>Bacteria</taxon>
        <taxon>Pseudomonadati</taxon>
        <taxon>Pseudomonadota</taxon>
        <taxon>Alphaproteobacteria</taxon>
        <taxon>Acetobacterales</taxon>
        <taxon>Acetobacteraceae</taxon>
        <taxon>Komagataeibacter</taxon>
    </lineage>
</organism>
<dbReference type="EMBL" id="BDLU01000013">
    <property type="protein sequence ID" value="GCE82225.1"/>
    <property type="molecule type" value="Genomic_DNA"/>
</dbReference>
<evidence type="ECO:0000313" key="4">
    <source>
        <dbReference type="Proteomes" id="UP000315095"/>
    </source>
</evidence>
<comment type="caution">
    <text evidence="3">The sequence shown here is derived from an EMBL/GenBank/DDBJ whole genome shotgun (WGS) entry which is preliminary data.</text>
</comment>
<dbReference type="GO" id="GO:0015288">
    <property type="term" value="F:porin activity"/>
    <property type="evidence" value="ECO:0007669"/>
    <property type="project" value="InterPro"/>
</dbReference>
<dbReference type="InterPro" id="IPR007049">
    <property type="entry name" value="Carb-sel_porin_OprB"/>
</dbReference>
<dbReference type="AlphaFoldDB" id="A0A4P5NRR2"/>
<sequence>MRVPHEWFLLSVLYHYIDKGLFKKSAFGSSCNHKADFFKKAVLKSLYCFLSTICFQAVFRIGKASRHIRMTCLTLMVICLALGMLRVLPARAADQGATGTSTVESTQQPAWLRRILGTKTVTKKLPEVSNPTPYGETQPTTPFYETIPGFLQAPYGPPSFGPPYGTTHMLGDWGGIQPWLQKRGLYVALDVYEDLAGNVMGGKKRDYTVAGQVGTTLDVDWDTLLHSRAWTKDLWLHMLVVNGHGRNLSRLFGDNSNQVQQIYGSRGNVLAHLVWAYFEKAWFARKVDLSVGWIPTGAFFQNSPWVCNFMNVWLCGGEAPTKFLRGGRGWPSGNIGGILRVMPMKELYVMGGLFAVSPHNYNGGISGWSWAQDGLGKLSTQAEIGWLPAFGHNHLAGHYKLGAMYDNSRYDDLYEDIHGNPWVLTGQPARRQSGQTSVWVIADQMLVRRGPGEMNGLILGGYYAYASGQTSQIKHSFMAVLMDTGALWHRPLDSVGIAFLWASFSRSAILSQEAAATHGLALPGANFGIPYGVQGHETIYEAYYGFHIVEGLSIKPDFQYVNHVGGTTVFKDAVVLSTAMNVAF</sequence>
<dbReference type="Proteomes" id="UP000315095">
    <property type="component" value="Unassembled WGS sequence"/>
</dbReference>
<comment type="similarity">
    <text evidence="1 2">Belongs to the OprB family.</text>
</comment>
<dbReference type="GO" id="GO:0008643">
    <property type="term" value="P:carbohydrate transport"/>
    <property type="evidence" value="ECO:0007669"/>
    <property type="project" value="InterPro"/>
</dbReference>
<reference evidence="4" key="1">
    <citation type="submission" date="2017-01" db="EMBL/GenBank/DDBJ databases">
        <title>Komagataeibacter sp. MSKU9 whole genome sequencing project.</title>
        <authorList>
            <person name="Matsutani M."/>
            <person name="Naloka K."/>
            <person name="Theeragool G."/>
            <person name="Yakushi T."/>
            <person name="Matsushita K."/>
        </authorList>
    </citation>
    <scope>NUCLEOTIDE SEQUENCE [LARGE SCALE GENOMIC DNA]</scope>
    <source>
        <strain evidence="4">MSKU9</strain>
    </source>
</reference>
<dbReference type="PANTHER" id="PTHR37944:SF1">
    <property type="entry name" value="PORIN B"/>
    <property type="match status" value="1"/>
</dbReference>
<dbReference type="GO" id="GO:0016020">
    <property type="term" value="C:membrane"/>
    <property type="evidence" value="ECO:0007669"/>
    <property type="project" value="InterPro"/>
</dbReference>
<accession>A0A4P5NRR2</accession>
<keyword evidence="4" id="KW-1185">Reference proteome</keyword>
<gene>
    <name evidence="3" type="ORF">MSKU9_0366</name>
</gene>
<dbReference type="PANTHER" id="PTHR37944">
    <property type="entry name" value="PORIN B"/>
    <property type="match status" value="1"/>
</dbReference>